<protein>
    <recommendedName>
        <fullName evidence="8">Kinase</fullName>
        <ecNumber evidence="8">2.7.-.-</ecNumber>
    </recommendedName>
</protein>
<accession>Q968T5</accession>
<evidence type="ECO:0000256" key="3">
    <source>
        <dbReference type="ARBA" id="ARBA00022741"/>
    </source>
</evidence>
<dbReference type="Pfam" id="PF03770">
    <property type="entry name" value="IPK"/>
    <property type="match status" value="1"/>
</dbReference>
<dbReference type="GO" id="GO:0008440">
    <property type="term" value="F:inositol-1,4,5-trisphosphate 3-kinase activity"/>
    <property type="evidence" value="ECO:0007669"/>
    <property type="project" value="TreeGrafter"/>
</dbReference>
<evidence type="ECO:0000256" key="2">
    <source>
        <dbReference type="ARBA" id="ARBA00022679"/>
    </source>
</evidence>
<evidence type="ECO:0000256" key="7">
    <source>
        <dbReference type="ARBA" id="ARBA00036525"/>
    </source>
</evidence>
<comment type="catalytic activity">
    <reaction evidence="6">
        <text>1D-myo-inositol 1,4,5-trisphosphate + 2 ATP = 1D-myo-inositol 1,3,4,5,6-pentakisphosphate + 2 ADP + 2 H(+)</text>
        <dbReference type="Rhea" id="RHEA:32359"/>
        <dbReference type="ChEBI" id="CHEBI:15378"/>
        <dbReference type="ChEBI" id="CHEBI:30616"/>
        <dbReference type="ChEBI" id="CHEBI:57733"/>
        <dbReference type="ChEBI" id="CHEBI:203600"/>
        <dbReference type="ChEBI" id="CHEBI:456216"/>
        <dbReference type="EC" id="2.7.1.151"/>
    </reaction>
</comment>
<organism evidence="10">
    <name type="scientific">Schistosoma japonicum</name>
    <name type="common">Blood fluke</name>
    <dbReference type="NCBI Taxonomy" id="6182"/>
    <lineage>
        <taxon>Eukaryota</taxon>
        <taxon>Metazoa</taxon>
        <taxon>Spiralia</taxon>
        <taxon>Lophotrochozoa</taxon>
        <taxon>Platyhelminthes</taxon>
        <taxon>Trematoda</taxon>
        <taxon>Digenea</taxon>
        <taxon>Strigeidida</taxon>
        <taxon>Schistosomatoidea</taxon>
        <taxon>Schistosomatidae</taxon>
        <taxon>Schistosoma</taxon>
    </lineage>
</organism>
<feature type="region of interest" description="Disordered" evidence="9">
    <location>
        <begin position="280"/>
        <end position="299"/>
    </location>
</feature>
<dbReference type="GO" id="GO:0005524">
    <property type="term" value="F:ATP binding"/>
    <property type="evidence" value="ECO:0007669"/>
    <property type="project" value="UniProtKB-KW"/>
</dbReference>
<evidence type="ECO:0000256" key="6">
    <source>
        <dbReference type="ARBA" id="ARBA00036164"/>
    </source>
</evidence>
<comment type="catalytic activity">
    <reaction evidence="7">
        <text>1D-myo-inositol 1,3,4,6-tetrakisphosphate + ATP = 1D-myo-inositol 1,3,4,5,6-pentakisphosphate + ADP + H(+)</text>
        <dbReference type="Rhea" id="RHEA:12717"/>
        <dbReference type="ChEBI" id="CHEBI:15378"/>
        <dbReference type="ChEBI" id="CHEBI:30616"/>
        <dbReference type="ChEBI" id="CHEBI:57660"/>
        <dbReference type="ChEBI" id="CHEBI:57733"/>
        <dbReference type="ChEBI" id="CHEBI:456216"/>
        <dbReference type="EC" id="2.7.1.140"/>
    </reaction>
</comment>
<feature type="compositionally biased region" description="Low complexity" evidence="9">
    <location>
        <begin position="288"/>
        <end position="299"/>
    </location>
</feature>
<name>Q968T5_SCHJA</name>
<dbReference type="EMBL" id="AF282731">
    <property type="protein sequence ID" value="AAK52432.1"/>
    <property type="molecule type" value="mRNA"/>
</dbReference>
<evidence type="ECO:0000256" key="9">
    <source>
        <dbReference type="SAM" id="MobiDB-lite"/>
    </source>
</evidence>
<dbReference type="InterPro" id="IPR005522">
    <property type="entry name" value="IPK"/>
</dbReference>
<keyword evidence="5" id="KW-0067">ATP-binding</keyword>
<sequence>MFSRYLHVRNHMPFRWLVILEKIQVILKDCQRGMREVMFYRRVFSPDASEALILLRQFIPIYFGIFRCPTTKAFYMGLSDLVANFKQPNVCDFKMGTITYFPDSSEDKIAREQSKYAWRRKLGFVLSGMQVYDTENHCLIKFSKEFGRNLTPEQVYSVGVKTFLGSDSTYCIKLAQNYIQQLGHILNWYRGIWRRIVDVCRSSLLLIHETINNNSGNSIHDHCPSKSCPASLIFPSSSTHINNTHTSCATTTVNPTIAKVPAPILNQLIKKPSNFNHSETPLLNITKSSNGGSSSSSSQTTSVHTQVYLIDFAHWEEKSCSLTNDYTAANIHANNNNSSSSSSSRGKSYWTCELTDGFRHGLKTLISLMQRIVNTENDIDVK</sequence>
<keyword evidence="2 8" id="KW-0808">Transferase</keyword>
<dbReference type="InterPro" id="IPR038286">
    <property type="entry name" value="IPK_sf"/>
</dbReference>
<evidence type="ECO:0000256" key="1">
    <source>
        <dbReference type="ARBA" id="ARBA00007374"/>
    </source>
</evidence>
<dbReference type="GO" id="GO:0005634">
    <property type="term" value="C:nucleus"/>
    <property type="evidence" value="ECO:0007669"/>
    <property type="project" value="TreeGrafter"/>
</dbReference>
<dbReference type="Gene3D" id="3.30.470.160">
    <property type="entry name" value="Inositol polyphosphate kinase"/>
    <property type="match status" value="1"/>
</dbReference>
<dbReference type="PANTHER" id="PTHR12400">
    <property type="entry name" value="INOSITOL POLYPHOSPHATE KINASE"/>
    <property type="match status" value="1"/>
</dbReference>
<dbReference type="EC" id="2.7.-.-" evidence="8"/>
<reference evidence="10" key="1">
    <citation type="submission" date="2000-06" db="EMBL/GenBank/DDBJ databases">
        <title>A new gene screened out from Schistosoma japonicum adult cDNA library by sera of Microtus fortis.</title>
        <authorList>
            <person name="Wang Q."/>
            <person name="Yi X."/>
            <person name="Zeng X."/>
            <person name="Luo X."/>
        </authorList>
    </citation>
    <scope>NUCLEOTIDE SEQUENCE</scope>
    <source>
        <strain evidence="10">Philippine</strain>
    </source>
</reference>
<evidence type="ECO:0000256" key="4">
    <source>
        <dbReference type="ARBA" id="ARBA00022777"/>
    </source>
</evidence>
<dbReference type="AlphaFoldDB" id="Q968T5"/>
<evidence type="ECO:0000313" key="10">
    <source>
        <dbReference type="EMBL" id="AAK52432.1"/>
    </source>
</evidence>
<dbReference type="GO" id="GO:0047326">
    <property type="term" value="F:inositol-1,3,4,6-tetrakisphosphate 5-kinase activity"/>
    <property type="evidence" value="ECO:0007669"/>
    <property type="project" value="RHEA"/>
</dbReference>
<dbReference type="SUPFAM" id="SSF56104">
    <property type="entry name" value="SAICAR synthase-like"/>
    <property type="match status" value="1"/>
</dbReference>
<comment type="similarity">
    <text evidence="1 8">Belongs to the inositol phosphokinase (IPK) family.</text>
</comment>
<dbReference type="PANTHER" id="PTHR12400:SF51">
    <property type="entry name" value="INOSITOL POLYPHOSPHATE MULTIKINASE"/>
    <property type="match status" value="1"/>
</dbReference>
<evidence type="ECO:0000256" key="5">
    <source>
        <dbReference type="ARBA" id="ARBA00022840"/>
    </source>
</evidence>
<keyword evidence="3" id="KW-0547">Nucleotide-binding</keyword>
<dbReference type="GO" id="GO:0032958">
    <property type="term" value="P:inositol phosphate biosynthetic process"/>
    <property type="evidence" value="ECO:0007669"/>
    <property type="project" value="InterPro"/>
</dbReference>
<evidence type="ECO:0000256" key="8">
    <source>
        <dbReference type="RuleBase" id="RU363090"/>
    </source>
</evidence>
<dbReference type="GO" id="GO:0005737">
    <property type="term" value="C:cytoplasm"/>
    <property type="evidence" value="ECO:0007669"/>
    <property type="project" value="TreeGrafter"/>
</dbReference>
<keyword evidence="4 8" id="KW-0418">Kinase</keyword>
<proteinExistence type="evidence at transcript level"/>